<evidence type="ECO:0000259" key="1">
    <source>
        <dbReference type="Pfam" id="PF01073"/>
    </source>
</evidence>
<reference evidence="2 4" key="1">
    <citation type="submission" date="2018-06" db="EMBL/GenBank/DDBJ databases">
        <title>Comparative genomics reveals the genomic features of Rhizophagus irregularis, R. cerebriforme, R. diaphanum and Gigaspora rosea, and their symbiotic lifestyle signature.</title>
        <authorList>
            <person name="Morin E."/>
            <person name="San Clemente H."/>
            <person name="Chen E.C.H."/>
            <person name="De La Providencia I."/>
            <person name="Hainaut M."/>
            <person name="Kuo A."/>
            <person name="Kohler A."/>
            <person name="Murat C."/>
            <person name="Tang N."/>
            <person name="Roy S."/>
            <person name="Loubradou J."/>
            <person name="Henrissat B."/>
            <person name="Grigoriev I.V."/>
            <person name="Corradi N."/>
            <person name="Roux C."/>
            <person name="Martin F.M."/>
        </authorList>
    </citation>
    <scope>NUCLEOTIDE SEQUENCE [LARGE SCALE GENOMIC DNA]</scope>
    <source>
        <strain evidence="2 4">DAOM 227022</strain>
    </source>
</reference>
<gene>
    <name evidence="3" type="ORF">C1645_782874</name>
    <name evidence="2" type="ORF">C1645_789413</name>
</gene>
<dbReference type="GO" id="GO:0006694">
    <property type="term" value="P:steroid biosynthetic process"/>
    <property type="evidence" value="ECO:0007669"/>
    <property type="project" value="InterPro"/>
</dbReference>
<evidence type="ECO:0000313" key="4">
    <source>
        <dbReference type="Proteomes" id="UP000265703"/>
    </source>
</evidence>
<evidence type="ECO:0000313" key="2">
    <source>
        <dbReference type="EMBL" id="RIA81871.1"/>
    </source>
</evidence>
<dbReference type="EMBL" id="QKYT01000733">
    <property type="protein sequence ID" value="RIA81871.1"/>
    <property type="molecule type" value="Genomic_DNA"/>
</dbReference>
<dbReference type="Proteomes" id="UP000265703">
    <property type="component" value="Unassembled WGS sequence"/>
</dbReference>
<dbReference type="GO" id="GO:0016616">
    <property type="term" value="F:oxidoreductase activity, acting on the CH-OH group of donors, NAD or NADP as acceptor"/>
    <property type="evidence" value="ECO:0007669"/>
    <property type="project" value="InterPro"/>
</dbReference>
<dbReference type="PANTHER" id="PTHR48079:SF6">
    <property type="entry name" value="NAD(P)-BINDING DOMAIN-CONTAINING PROTEIN-RELATED"/>
    <property type="match status" value="1"/>
</dbReference>
<proteinExistence type="predicted"/>
<sequence>MKLFVTGGSGYLGRNFIQYSLSQNDNITINALSRSSVSDELILESAGKIEKGRERVKIIRGYINDENSLKEGLDGVNVVVHMAAKVQPYGYYEEHDKINVQGTVLLLSLIESLRTSNKPRFVYISSFAARLSDHFPIDSLPDWAPYSKSKCLSEKEIMKSSYDDIIILRLGWLWGKDDNVLAPMLYNLCRNPLWKITPQSFPLSITHVTNACEAIYLSCITAKNNNSKRTYEIEDIEGKVEMDDFVDFYIGSAYNIKPPRPFKNFRAPRWLAWGLITSVEYIPLLGYSKTWMIDGMNRECLLCLYENYQLDSTKAKEELNYISKVSREQGIAELMELAKKRTR</sequence>
<organism evidence="2 4">
    <name type="scientific">Glomus cerebriforme</name>
    <dbReference type="NCBI Taxonomy" id="658196"/>
    <lineage>
        <taxon>Eukaryota</taxon>
        <taxon>Fungi</taxon>
        <taxon>Fungi incertae sedis</taxon>
        <taxon>Mucoromycota</taxon>
        <taxon>Glomeromycotina</taxon>
        <taxon>Glomeromycetes</taxon>
        <taxon>Glomerales</taxon>
        <taxon>Glomeraceae</taxon>
        <taxon>Glomus</taxon>
    </lineage>
</organism>
<dbReference type="Gene3D" id="3.40.50.720">
    <property type="entry name" value="NAD(P)-binding Rossmann-like Domain"/>
    <property type="match status" value="1"/>
</dbReference>
<protein>
    <recommendedName>
        <fullName evidence="1">3-beta hydroxysteroid dehydrogenase/isomerase domain-containing protein</fullName>
    </recommendedName>
</protein>
<evidence type="ECO:0000313" key="3">
    <source>
        <dbReference type="EMBL" id="RIA85032.1"/>
    </source>
</evidence>
<dbReference type="SUPFAM" id="SSF51735">
    <property type="entry name" value="NAD(P)-binding Rossmann-fold domains"/>
    <property type="match status" value="1"/>
</dbReference>
<dbReference type="STRING" id="658196.A0A397SGH1"/>
<dbReference type="AlphaFoldDB" id="A0A397SGH1"/>
<dbReference type="EMBL" id="QKYT01000454">
    <property type="protein sequence ID" value="RIA85032.1"/>
    <property type="molecule type" value="Genomic_DNA"/>
</dbReference>
<dbReference type="GO" id="GO:0004029">
    <property type="term" value="F:aldehyde dehydrogenase (NAD+) activity"/>
    <property type="evidence" value="ECO:0007669"/>
    <property type="project" value="TreeGrafter"/>
</dbReference>
<dbReference type="InterPro" id="IPR002225">
    <property type="entry name" value="3Beta_OHSteriod_DH/Estase"/>
</dbReference>
<comment type="caution">
    <text evidence="2">The sequence shown here is derived from an EMBL/GenBank/DDBJ whole genome shotgun (WGS) entry which is preliminary data.</text>
</comment>
<dbReference type="InterPro" id="IPR036291">
    <property type="entry name" value="NAD(P)-bd_dom_sf"/>
</dbReference>
<keyword evidence="4" id="KW-1185">Reference proteome</keyword>
<name>A0A397SGH1_9GLOM</name>
<dbReference type="OrthoDB" id="10058185at2759"/>
<dbReference type="PANTHER" id="PTHR48079">
    <property type="entry name" value="PROTEIN YEEZ"/>
    <property type="match status" value="1"/>
</dbReference>
<dbReference type="Pfam" id="PF01073">
    <property type="entry name" value="3Beta_HSD"/>
    <property type="match status" value="1"/>
</dbReference>
<accession>A0A397SGH1</accession>
<feature type="domain" description="3-beta hydroxysteroid dehydrogenase/isomerase" evidence="1">
    <location>
        <begin position="5"/>
        <end position="219"/>
    </location>
</feature>
<dbReference type="InterPro" id="IPR051783">
    <property type="entry name" value="NAD(P)-dependent_oxidoreduct"/>
</dbReference>
<dbReference type="GO" id="GO:0005737">
    <property type="term" value="C:cytoplasm"/>
    <property type="evidence" value="ECO:0007669"/>
    <property type="project" value="TreeGrafter"/>
</dbReference>